<dbReference type="CDD" id="cd00143">
    <property type="entry name" value="PP2Cc"/>
    <property type="match status" value="1"/>
</dbReference>
<keyword evidence="3" id="KW-1185">Reference proteome</keyword>
<dbReference type="RefSeq" id="WP_168987553.1">
    <property type="nucleotide sequence ID" value="NZ_CAWPHM010000255.1"/>
</dbReference>
<dbReference type="InterPro" id="IPR036457">
    <property type="entry name" value="PPM-type-like_dom_sf"/>
</dbReference>
<evidence type="ECO:0000313" key="2">
    <source>
        <dbReference type="EMBL" id="NMG02782.1"/>
    </source>
</evidence>
<dbReference type="Pfam" id="PF13672">
    <property type="entry name" value="PP2C_2"/>
    <property type="match status" value="1"/>
</dbReference>
<reference evidence="2" key="1">
    <citation type="submission" date="2019-12" db="EMBL/GenBank/DDBJ databases">
        <title>Comparative genomics gives insights into the taxonomy of the Azoarcus-Aromatoleum group and reveals separate origins of nif in the plant-associated Azoarcus and non-plant-associated Aromatoleum sub-groups.</title>
        <authorList>
            <person name="Lafos M."/>
            <person name="Maluk M."/>
            <person name="Batista M."/>
            <person name="Junghare M."/>
            <person name="Carmona M."/>
            <person name="Faoro H."/>
            <person name="Cruz L.M."/>
            <person name="Battistoni F."/>
            <person name="De Souza E."/>
            <person name="Pedrosa F."/>
            <person name="Chen W.-M."/>
            <person name="Poole P.S."/>
            <person name="Dixon R.A."/>
            <person name="James E.K."/>
        </authorList>
    </citation>
    <scope>NUCLEOTIDE SEQUENCE</scope>
    <source>
        <strain evidence="2">NSC3</strain>
    </source>
</reference>
<dbReference type="InterPro" id="IPR001932">
    <property type="entry name" value="PPM-type_phosphatase-like_dom"/>
</dbReference>
<dbReference type="SMART" id="SM00332">
    <property type="entry name" value="PP2Cc"/>
    <property type="match status" value="1"/>
</dbReference>
<proteinExistence type="predicted"/>
<dbReference type="AlphaFoldDB" id="A0A972JAU5"/>
<evidence type="ECO:0000313" key="3">
    <source>
        <dbReference type="Proteomes" id="UP000599523"/>
    </source>
</evidence>
<protein>
    <submittedName>
        <fullName evidence="2">SpoIIE family protein phosphatase</fullName>
    </submittedName>
</protein>
<gene>
    <name evidence="2" type="ORF">GPA21_07340</name>
</gene>
<dbReference type="SMART" id="SM00331">
    <property type="entry name" value="PP2C_SIG"/>
    <property type="match status" value="1"/>
</dbReference>
<sequence>MKFTIYQESRIGKRKSNQDRNAYCYSRDALLMVIADGMGGHLHGEVAAQIAVQFIVQTFQSEATPTIADPVIFLSQTLNRAHSAILDYAFDKDLPEAPRTTIVACIVQDGDAYWAHAGDSRLYIVRRGHVVAQTRDHSRVQLMLDQGLIDAEEAARHPGRNRIYSCLGGSHAPQIDFSRRFALRDGDVIALCTDGLWGPVGDIGVIRMAGSNVMASAPRLLDEAEILGGKTCDNLSLITMCWHDDEQPEQADSVSTRTLALNDFTTRLDTFDRGRGATKEFDLTDDEIERAIAEINAAISKYSK</sequence>
<name>A0A972JAU5_9RHOO</name>
<dbReference type="EMBL" id="WTVM01000032">
    <property type="protein sequence ID" value="NMG02782.1"/>
    <property type="molecule type" value="Genomic_DNA"/>
</dbReference>
<dbReference type="PROSITE" id="PS51746">
    <property type="entry name" value="PPM_2"/>
    <property type="match status" value="1"/>
</dbReference>
<comment type="caution">
    <text evidence="2">The sequence shown here is derived from an EMBL/GenBank/DDBJ whole genome shotgun (WGS) entry which is preliminary data.</text>
</comment>
<organism evidence="2 3">
    <name type="scientific">Azoarcus taiwanensis</name>
    <dbReference type="NCBI Taxonomy" id="666964"/>
    <lineage>
        <taxon>Bacteria</taxon>
        <taxon>Pseudomonadati</taxon>
        <taxon>Pseudomonadota</taxon>
        <taxon>Betaproteobacteria</taxon>
        <taxon>Rhodocyclales</taxon>
        <taxon>Zoogloeaceae</taxon>
        <taxon>Azoarcus</taxon>
    </lineage>
</organism>
<accession>A0A972JAU5</accession>
<dbReference type="Proteomes" id="UP000599523">
    <property type="component" value="Unassembled WGS sequence"/>
</dbReference>
<dbReference type="SUPFAM" id="SSF81606">
    <property type="entry name" value="PP2C-like"/>
    <property type="match status" value="1"/>
</dbReference>
<evidence type="ECO:0000259" key="1">
    <source>
        <dbReference type="PROSITE" id="PS51746"/>
    </source>
</evidence>
<feature type="domain" description="PPM-type phosphatase" evidence="1">
    <location>
        <begin position="4"/>
        <end position="242"/>
    </location>
</feature>
<dbReference type="Gene3D" id="3.60.40.10">
    <property type="entry name" value="PPM-type phosphatase domain"/>
    <property type="match status" value="1"/>
</dbReference>